<gene>
    <name evidence="1" type="ORF">XAXN_12205</name>
</gene>
<accession>A0A0P6W396</accession>
<dbReference type="Proteomes" id="UP000054035">
    <property type="component" value="Unassembled WGS sequence"/>
</dbReference>
<proteinExistence type="predicted"/>
<dbReference type="OrthoDB" id="6009007at2"/>
<evidence type="ECO:0000313" key="2">
    <source>
        <dbReference type="Proteomes" id="UP000054035"/>
    </source>
</evidence>
<protein>
    <recommendedName>
        <fullName evidence="3">RiboL-PSP-HEPN domain-containing protein</fullName>
    </recommendedName>
</protein>
<comment type="caution">
    <text evidence="1">The sequence shown here is derived from an EMBL/GenBank/DDBJ whole genome shotgun (WGS) entry which is preliminary data.</text>
</comment>
<organism evidence="1 2">
    <name type="scientific">Xanthomonas axonopodis</name>
    <dbReference type="NCBI Taxonomy" id="53413"/>
    <lineage>
        <taxon>Bacteria</taxon>
        <taxon>Pseudomonadati</taxon>
        <taxon>Pseudomonadota</taxon>
        <taxon>Gammaproteobacteria</taxon>
        <taxon>Lysobacterales</taxon>
        <taxon>Lysobacteraceae</taxon>
        <taxon>Xanthomonas</taxon>
    </lineage>
</organism>
<reference evidence="1 2" key="1">
    <citation type="submission" date="2014-02" db="EMBL/GenBank/DDBJ databases">
        <title>Genome sequence of Xanthomonas axonopodis DSM 3585 (T).</title>
        <authorList>
            <person name="Midha S."/>
            <person name="Patil P.B."/>
        </authorList>
    </citation>
    <scope>NUCLEOTIDE SEQUENCE [LARGE SCALE GENOMIC DNA]</scope>
    <source>
        <strain evidence="1 2">DSM 3585</strain>
    </source>
</reference>
<dbReference type="PATRIC" id="fig|53413.25.peg.538"/>
<dbReference type="EMBL" id="JFAQ01000122">
    <property type="protein sequence ID" value="KPL48674.1"/>
    <property type="molecule type" value="Genomic_DNA"/>
</dbReference>
<dbReference type="AlphaFoldDB" id="A0A0P6W396"/>
<dbReference type="RefSeq" id="WP_054319698.1">
    <property type="nucleotide sequence ID" value="NZ_JFAQ01000122.1"/>
</dbReference>
<name>A0A0P6W396_9XANT</name>
<sequence length="178" mass="20607">MNFNLLNALERADMASISDRAERIEWLAKLEQPPVPFLNDDIESLTLLNEAKNCFKRSLDIAAVLTATAYIEMTLADELREAGNSKRKLPLGEMITEIRKIRVRNVVLSQEFLDNLELLVKKRNAYAHRKEANDLDHTLGHRLITEQKHPRTVMREDAELAMKLMYELFYRTLHSCPS</sequence>
<evidence type="ECO:0008006" key="3">
    <source>
        <dbReference type="Google" id="ProtNLM"/>
    </source>
</evidence>
<evidence type="ECO:0000313" key="1">
    <source>
        <dbReference type="EMBL" id="KPL48674.1"/>
    </source>
</evidence>